<evidence type="ECO:0000256" key="1">
    <source>
        <dbReference type="SAM" id="Phobius"/>
    </source>
</evidence>
<keyword evidence="1" id="KW-0812">Transmembrane</keyword>
<dbReference type="EMBL" id="JBHRXV010000004">
    <property type="protein sequence ID" value="MFC3712056.1"/>
    <property type="molecule type" value="Genomic_DNA"/>
</dbReference>
<sequence>MLELTAALGLALVLEGAAYALFPRQMKRLVALLVTQREAFVRFVGLGAALFGLILVILAKGMP</sequence>
<dbReference type="InterPro" id="IPR019201">
    <property type="entry name" value="DUF2065"/>
</dbReference>
<name>A0ABV7X7Z7_9SPHN</name>
<gene>
    <name evidence="2" type="ORF">ACFOMD_05725</name>
</gene>
<evidence type="ECO:0000313" key="2">
    <source>
        <dbReference type="EMBL" id="MFC3712056.1"/>
    </source>
</evidence>
<keyword evidence="3" id="KW-1185">Reference proteome</keyword>
<keyword evidence="1" id="KW-1133">Transmembrane helix</keyword>
<evidence type="ECO:0000313" key="3">
    <source>
        <dbReference type="Proteomes" id="UP001595615"/>
    </source>
</evidence>
<keyword evidence="1" id="KW-0472">Membrane</keyword>
<dbReference type="Proteomes" id="UP001595615">
    <property type="component" value="Unassembled WGS sequence"/>
</dbReference>
<accession>A0ABV7X7Z7</accession>
<organism evidence="2 3">
    <name type="scientific">Sphingoaurantiacus capsulatus</name>
    <dbReference type="NCBI Taxonomy" id="1771310"/>
    <lineage>
        <taxon>Bacteria</taxon>
        <taxon>Pseudomonadati</taxon>
        <taxon>Pseudomonadota</taxon>
        <taxon>Alphaproteobacteria</taxon>
        <taxon>Sphingomonadales</taxon>
        <taxon>Sphingosinicellaceae</taxon>
        <taxon>Sphingoaurantiacus</taxon>
    </lineage>
</organism>
<reference evidence="3" key="1">
    <citation type="journal article" date="2019" name="Int. J. Syst. Evol. Microbiol.">
        <title>The Global Catalogue of Microorganisms (GCM) 10K type strain sequencing project: providing services to taxonomists for standard genome sequencing and annotation.</title>
        <authorList>
            <consortium name="The Broad Institute Genomics Platform"/>
            <consortium name="The Broad Institute Genome Sequencing Center for Infectious Disease"/>
            <person name="Wu L."/>
            <person name="Ma J."/>
        </authorList>
    </citation>
    <scope>NUCLEOTIDE SEQUENCE [LARGE SCALE GENOMIC DNA]</scope>
    <source>
        <strain evidence="3">KCTC 42644</strain>
    </source>
</reference>
<dbReference type="RefSeq" id="WP_380858204.1">
    <property type="nucleotide sequence ID" value="NZ_JBHRXV010000004.1"/>
</dbReference>
<protein>
    <submittedName>
        <fullName evidence="2">DUF2065 domain-containing protein</fullName>
    </submittedName>
</protein>
<feature type="transmembrane region" description="Helical" evidence="1">
    <location>
        <begin position="39"/>
        <end position="59"/>
    </location>
</feature>
<proteinExistence type="predicted"/>
<comment type="caution">
    <text evidence="2">The sequence shown here is derived from an EMBL/GenBank/DDBJ whole genome shotgun (WGS) entry which is preliminary data.</text>
</comment>
<dbReference type="Pfam" id="PF09838">
    <property type="entry name" value="DUF2065"/>
    <property type="match status" value="1"/>
</dbReference>